<name>A0A9E8CMG5_9HYPH</name>
<sequence>MLIVRKQSRGHGIEVSEAEIEILKKAYGKFSRSEDRAAGAEFTKNLSIRCVWLACGCRVVDGKRPLLFPVKNGGIQREDRGHGVDHDEYCEFYRDPTSQTNLLRSYGRELRDRDGRIRFRLASQFQRDERQRDVAVHRASTNRSRPGLARLLLELLAVAGLDRINMGEGRPWKHSAQLQAIRNAAVDIDIARGVPLSEWLALSLGEFQSLKRRIGAERADWDGARPHGIFVCTFDKIENGWLIPGKPEIPPIRIEGTLSIFGERNDAFSPPYLVIGLVTKDAPEADEAVVVRAYAHPCVEWSRLTLVDSQLERETLDEIVSCRDWISQRFGIAMTITKPLFDVGQPVEDSGPRELCLPDFVIHATGQGVHHPTTIVETMGYSDVNYRDRKKRLRPLFEEVSRRPGEKPTPIVEHDRFRTDTRVDPDRRFWLELRWAVTELEN</sequence>
<accession>A0A9E8CMG5</accession>
<proteinExistence type="predicted"/>
<organism evidence="1">
    <name type="scientific">Bosea sp. NBC_00436</name>
    <dbReference type="NCBI Taxonomy" id="2969620"/>
    <lineage>
        <taxon>Bacteria</taxon>
        <taxon>Pseudomonadati</taxon>
        <taxon>Pseudomonadota</taxon>
        <taxon>Alphaproteobacteria</taxon>
        <taxon>Hyphomicrobiales</taxon>
        <taxon>Boseaceae</taxon>
        <taxon>Bosea</taxon>
    </lineage>
</organism>
<dbReference type="AlphaFoldDB" id="A0A9E8CMG5"/>
<dbReference type="EMBL" id="CP102774">
    <property type="protein sequence ID" value="UZF88962.1"/>
    <property type="molecule type" value="Genomic_DNA"/>
</dbReference>
<evidence type="ECO:0008006" key="2">
    <source>
        <dbReference type="Google" id="ProtNLM"/>
    </source>
</evidence>
<gene>
    <name evidence="1" type="ORF">NWE54_09340</name>
</gene>
<evidence type="ECO:0000313" key="1">
    <source>
        <dbReference type="EMBL" id="UZF88962.1"/>
    </source>
</evidence>
<protein>
    <recommendedName>
        <fullName evidence="2">DUF1173 domain-containing protein</fullName>
    </recommendedName>
</protein>
<reference evidence="1" key="1">
    <citation type="submission" date="2022-08" db="EMBL/GenBank/DDBJ databases">
        <title>Complete Genome Sequences of 2 Bosea sp. soil isolates.</title>
        <authorList>
            <person name="Alvarez Arevalo M."/>
            <person name="Sterndorff E.B."/>
            <person name="Faurdal D."/>
            <person name="Joergensen T.S."/>
            <person name="Weber T."/>
        </authorList>
    </citation>
    <scope>NUCLEOTIDE SEQUENCE</scope>
    <source>
        <strain evidence="1">NBC_00436</strain>
    </source>
</reference>